<organism evidence="1 2">
    <name type="scientific">Saprospira grandis (strain Lewin)</name>
    <dbReference type="NCBI Taxonomy" id="984262"/>
    <lineage>
        <taxon>Bacteria</taxon>
        <taxon>Pseudomonadati</taxon>
        <taxon>Bacteroidota</taxon>
        <taxon>Saprospiria</taxon>
        <taxon>Saprospirales</taxon>
        <taxon>Saprospiraceae</taxon>
        <taxon>Saprospira</taxon>
    </lineage>
</organism>
<dbReference type="KEGG" id="sgn:SGRA_1698"/>
<dbReference type="HOGENOM" id="CLU_1766733_0_0_10"/>
<reference evidence="1 2" key="1">
    <citation type="journal article" date="2012" name="Stand. Genomic Sci.">
        <title>Complete genome sequencing and analysis of Saprospira grandis str. Lewin, a predatory marine bacterium.</title>
        <authorList>
            <person name="Saw J.H."/>
            <person name="Yuryev A."/>
            <person name="Kanbe M."/>
            <person name="Hou S."/>
            <person name="Young A.G."/>
            <person name="Aizawa S."/>
            <person name="Alam M."/>
        </authorList>
    </citation>
    <scope>NUCLEOTIDE SEQUENCE [LARGE SCALE GENOMIC DNA]</scope>
    <source>
        <strain evidence="1 2">Lewin</strain>
    </source>
</reference>
<evidence type="ECO:0000313" key="2">
    <source>
        <dbReference type="Proteomes" id="UP000007519"/>
    </source>
</evidence>
<dbReference type="STRING" id="984262.SGRA_1698"/>
<proteinExistence type="predicted"/>
<evidence type="ECO:0000313" key="1">
    <source>
        <dbReference type="EMBL" id="AFC24433.1"/>
    </source>
</evidence>
<sequence length="147" mass="16964">MGLFSNPLKNPKVLDMVFGKAQEELNEALIYRKKQFEDPNLYMWVEVEQGLPFVCLRNLAGENLVRMTAQQLLQDEAIQQQLKKIPSLVRPFIKWDVVLPKMNAILVRQLGTDKNIKVTEGPKKAIVDLWEAGEERQKNISLTEIFL</sequence>
<keyword evidence="2" id="KW-1185">Reference proteome</keyword>
<dbReference type="EMBL" id="CP002831">
    <property type="protein sequence ID" value="AFC24433.1"/>
    <property type="molecule type" value="Genomic_DNA"/>
</dbReference>
<dbReference type="RefSeq" id="WP_015692066.1">
    <property type="nucleotide sequence ID" value="NC_016940.1"/>
</dbReference>
<dbReference type="AlphaFoldDB" id="H6LAE8"/>
<protein>
    <submittedName>
        <fullName evidence="1">Uncharacterized protein</fullName>
    </submittedName>
</protein>
<dbReference type="Proteomes" id="UP000007519">
    <property type="component" value="Chromosome"/>
</dbReference>
<name>H6LAE8_SAPGL</name>
<gene>
    <name evidence="1" type="ordered locus">SGRA_1698</name>
</gene>
<dbReference type="OrthoDB" id="9826539at2"/>
<accession>H6LAE8</accession>